<protein>
    <submittedName>
        <fullName evidence="1">IS66 Orf2 like protein</fullName>
    </submittedName>
</protein>
<dbReference type="NCBIfam" id="NF033819">
    <property type="entry name" value="IS66_TnpB"/>
    <property type="match status" value="1"/>
</dbReference>
<reference evidence="1 2" key="1">
    <citation type="submission" date="2019-03" db="EMBL/GenBank/DDBJ databases">
        <title>Genomic Encyclopedia of Type Strains, Phase IV (KMG-IV): sequencing the most valuable type-strain genomes for metagenomic binning, comparative biology and taxonomic classification.</title>
        <authorList>
            <person name="Goeker M."/>
        </authorList>
    </citation>
    <scope>NUCLEOTIDE SEQUENCE [LARGE SCALE GENOMIC DNA]</scope>
    <source>
        <strain evidence="1 2">DSM 28287</strain>
    </source>
</reference>
<organism evidence="1 2">
    <name type="scientific">Aminicella lysinilytica</name>
    <dbReference type="NCBI Taxonomy" id="433323"/>
    <lineage>
        <taxon>Bacteria</taxon>
        <taxon>Bacillati</taxon>
        <taxon>Bacillota</taxon>
        <taxon>Clostridia</taxon>
        <taxon>Peptostreptococcales</taxon>
        <taxon>Anaerovoracaceae</taxon>
        <taxon>Aminicella</taxon>
    </lineage>
</organism>
<dbReference type="Pfam" id="PF05717">
    <property type="entry name" value="TnpB_IS66"/>
    <property type="match status" value="1"/>
</dbReference>
<dbReference type="PANTHER" id="PTHR36455">
    <property type="match status" value="1"/>
</dbReference>
<evidence type="ECO:0000313" key="1">
    <source>
        <dbReference type="EMBL" id="TDP48624.1"/>
    </source>
</evidence>
<dbReference type="EMBL" id="SNXO01000050">
    <property type="protein sequence ID" value="TDP48624.1"/>
    <property type="molecule type" value="Genomic_DNA"/>
</dbReference>
<sequence>MIRRIMKKETKIYLSTNVTDMRKSINGLAAIVQNNFDLDLYSDALFVFCNRKHDKVKILHWDKDGFVLYYKRREKGRFCWPESFKGENADMITQADLDRFLEGLVMESYIVRRNFVVA</sequence>
<dbReference type="RefSeq" id="WP_133529236.1">
    <property type="nucleotide sequence ID" value="NZ_SNXO01000050.1"/>
</dbReference>
<name>A0A4R6PYB5_9FIRM</name>
<dbReference type="PANTHER" id="PTHR36455:SF1">
    <property type="entry name" value="BLR8292 PROTEIN"/>
    <property type="match status" value="1"/>
</dbReference>
<dbReference type="AlphaFoldDB" id="A0A4R6PYB5"/>
<proteinExistence type="predicted"/>
<dbReference type="InterPro" id="IPR008878">
    <property type="entry name" value="Transposase_IS66_Orf2"/>
</dbReference>
<gene>
    <name evidence="1" type="ORF">EV211_1502</name>
</gene>
<accession>A0A4R6PYB5</accession>
<dbReference type="OrthoDB" id="4956084at2"/>
<comment type="caution">
    <text evidence="1">The sequence shown here is derived from an EMBL/GenBank/DDBJ whole genome shotgun (WGS) entry which is preliminary data.</text>
</comment>
<evidence type="ECO:0000313" key="2">
    <source>
        <dbReference type="Proteomes" id="UP000295500"/>
    </source>
</evidence>
<keyword evidence="2" id="KW-1185">Reference proteome</keyword>
<dbReference type="Proteomes" id="UP000295500">
    <property type="component" value="Unassembled WGS sequence"/>
</dbReference>